<dbReference type="InterPro" id="IPR024181">
    <property type="entry name" value="Chemotax_regulator_CheV"/>
</dbReference>
<dbReference type="SMART" id="SM00260">
    <property type="entry name" value="CheW"/>
    <property type="match status" value="1"/>
</dbReference>
<feature type="region of interest" description="Disordered" evidence="2">
    <location>
        <begin position="1"/>
        <end position="23"/>
    </location>
</feature>
<dbReference type="EMBL" id="LT984807">
    <property type="protein sequence ID" value="SPD58894.1"/>
    <property type="molecule type" value="Genomic_DNA"/>
</dbReference>
<feature type="domain" description="CheW-like" evidence="4">
    <location>
        <begin position="32"/>
        <end position="183"/>
    </location>
</feature>
<protein>
    <submittedName>
        <fullName evidence="5">Putative Response regulator receiver, CheW-like domain</fullName>
    </submittedName>
</protein>
<evidence type="ECO:0000256" key="2">
    <source>
        <dbReference type="SAM" id="MobiDB-lite"/>
    </source>
</evidence>
<accession>A0A375HPW4</accession>
<dbReference type="InterPro" id="IPR002545">
    <property type="entry name" value="CheW-lke_dom"/>
</dbReference>
<dbReference type="PANTHER" id="PTHR47233:SF4">
    <property type="entry name" value="CHEMOTAXIS SIGNAL TRANSDUCTION PROTEIN"/>
    <property type="match status" value="1"/>
</dbReference>
<dbReference type="Gene3D" id="2.30.30.40">
    <property type="entry name" value="SH3 Domains"/>
    <property type="match status" value="1"/>
</dbReference>
<evidence type="ECO:0000259" key="3">
    <source>
        <dbReference type="PROSITE" id="PS50110"/>
    </source>
</evidence>
<evidence type="ECO:0000313" key="5">
    <source>
        <dbReference type="EMBL" id="SPD58894.1"/>
    </source>
</evidence>
<dbReference type="InterPro" id="IPR001789">
    <property type="entry name" value="Sig_transdc_resp-reg_receiver"/>
</dbReference>
<dbReference type="PROSITE" id="PS50110">
    <property type="entry name" value="RESPONSE_REGULATORY"/>
    <property type="match status" value="1"/>
</dbReference>
<dbReference type="Gene3D" id="3.40.50.2300">
    <property type="match status" value="1"/>
</dbReference>
<reference evidence="5 6" key="1">
    <citation type="submission" date="2018-01" db="EMBL/GenBank/DDBJ databases">
        <authorList>
            <person name="Clerissi C."/>
        </authorList>
    </citation>
    <scope>NUCLEOTIDE SEQUENCE [LARGE SCALE GENOMIC DNA]</scope>
    <source>
        <strain evidence="5">Cupriavidus taiwanensis STM 6160</strain>
        <plasmid evidence="6">ii</plasmid>
    </source>
</reference>
<keyword evidence="5" id="KW-0614">Plasmid</keyword>
<feature type="modified residue" description="4-aspartylphosphate" evidence="1">
    <location>
        <position position="267"/>
    </location>
</feature>
<dbReference type="GO" id="GO:0006935">
    <property type="term" value="P:chemotaxis"/>
    <property type="evidence" value="ECO:0007669"/>
    <property type="project" value="InterPro"/>
</dbReference>
<dbReference type="SMART" id="SM00448">
    <property type="entry name" value="REC"/>
    <property type="match status" value="1"/>
</dbReference>
<evidence type="ECO:0000313" key="6">
    <source>
        <dbReference type="Proteomes" id="UP000255168"/>
    </source>
</evidence>
<name>A0A375HPW4_9BURK</name>
<dbReference type="InterPro" id="IPR011006">
    <property type="entry name" value="CheY-like_superfamily"/>
</dbReference>
<evidence type="ECO:0000256" key="1">
    <source>
        <dbReference type="PROSITE-ProRule" id="PRU00169"/>
    </source>
</evidence>
<geneLocation type="plasmid" evidence="6">
    <name>ii</name>
</geneLocation>
<organism evidence="5 6">
    <name type="scientific">Cupriavidus neocaledonicus</name>
    <dbReference type="NCBI Taxonomy" id="1040979"/>
    <lineage>
        <taxon>Bacteria</taxon>
        <taxon>Pseudomonadati</taxon>
        <taxon>Pseudomonadota</taxon>
        <taxon>Betaproteobacteria</taxon>
        <taxon>Burkholderiales</taxon>
        <taxon>Burkholderiaceae</taxon>
        <taxon>Cupriavidus</taxon>
    </lineage>
</organism>
<dbReference type="SUPFAM" id="SSF52172">
    <property type="entry name" value="CheY-like"/>
    <property type="match status" value="1"/>
</dbReference>
<dbReference type="PROSITE" id="PS50851">
    <property type="entry name" value="CHEW"/>
    <property type="match status" value="1"/>
</dbReference>
<feature type="compositionally biased region" description="Basic and acidic residues" evidence="2">
    <location>
        <begin position="8"/>
        <end position="23"/>
    </location>
</feature>
<dbReference type="PANTHER" id="PTHR47233">
    <property type="entry name" value="CHEMOTAXIS PROTEIN CHEV"/>
    <property type="match status" value="1"/>
</dbReference>
<evidence type="ECO:0000259" key="4">
    <source>
        <dbReference type="PROSITE" id="PS50851"/>
    </source>
</evidence>
<gene>
    <name evidence="5" type="ORF">CBM2607_MP10296</name>
</gene>
<dbReference type="Pfam" id="PF00072">
    <property type="entry name" value="Response_reg"/>
    <property type="match status" value="1"/>
</dbReference>
<feature type="domain" description="Response regulatory" evidence="3">
    <location>
        <begin position="205"/>
        <end position="334"/>
    </location>
</feature>
<dbReference type="InterPro" id="IPR036061">
    <property type="entry name" value="CheW-like_dom_sf"/>
</dbReference>
<sequence length="335" mass="36213">MAANTTRTAREQRMSSSMRDIDERTNLTNNNQFELLLFRLGEAEHSGQSELFGINVFKVREILVMPPVTTVVGADPSILGMADIRGQVIPVIDLPRLVGCKPRAGLGILLVTEYARSTQGFAVEAVDEIVRLEWNQVHSAEASVRTGHVTSIAKLDGGGEGAEQGARLVQVLDVEQILRDVLPTRQPDVDPGEVGPRLQLRPGARVIAADDSALARGLIEQGLKALGAPVVMTKSGKEAWELLDRIAAEAASKGRPVHDDVALVLTDLEMPEMDGFTLTRKIKADSRLKSLPVVIHSSLSGEASEEHVRKVGADAYVAKFVAKELADTIRAVLTR</sequence>
<dbReference type="PIRSF" id="PIRSF002867">
    <property type="entry name" value="CheV"/>
    <property type="match status" value="1"/>
</dbReference>
<keyword evidence="1" id="KW-0597">Phosphoprotein</keyword>
<dbReference type="GO" id="GO:0000160">
    <property type="term" value="P:phosphorelay signal transduction system"/>
    <property type="evidence" value="ECO:0007669"/>
    <property type="project" value="InterPro"/>
</dbReference>
<dbReference type="Pfam" id="PF01584">
    <property type="entry name" value="CheW"/>
    <property type="match status" value="1"/>
</dbReference>
<dbReference type="Proteomes" id="UP000255168">
    <property type="component" value="Plasmid II"/>
</dbReference>
<dbReference type="Gene3D" id="2.40.50.180">
    <property type="entry name" value="CheA-289, Domain 4"/>
    <property type="match status" value="1"/>
</dbReference>
<dbReference type="SUPFAM" id="SSF50341">
    <property type="entry name" value="CheW-like"/>
    <property type="match status" value="1"/>
</dbReference>
<dbReference type="AlphaFoldDB" id="A0A375HPW4"/>
<proteinExistence type="predicted"/>